<accession>A0A7J7WL60</accession>
<dbReference type="Proteomes" id="UP000558488">
    <property type="component" value="Unassembled WGS sequence"/>
</dbReference>
<reference evidence="1 2" key="1">
    <citation type="journal article" date="2020" name="Nature">
        <title>Six reference-quality genomes reveal evolution of bat adaptations.</title>
        <authorList>
            <person name="Jebb D."/>
            <person name="Huang Z."/>
            <person name="Pippel M."/>
            <person name="Hughes G.M."/>
            <person name="Lavrichenko K."/>
            <person name="Devanna P."/>
            <person name="Winkler S."/>
            <person name="Jermiin L.S."/>
            <person name="Skirmuntt E.C."/>
            <person name="Katzourakis A."/>
            <person name="Burkitt-Gray L."/>
            <person name="Ray D.A."/>
            <person name="Sullivan K.A.M."/>
            <person name="Roscito J.G."/>
            <person name="Kirilenko B.M."/>
            <person name="Davalos L.M."/>
            <person name="Corthals A.P."/>
            <person name="Power M.L."/>
            <person name="Jones G."/>
            <person name="Ransome R.D."/>
            <person name="Dechmann D.K.N."/>
            <person name="Locatelli A.G."/>
            <person name="Puechmaille S.J."/>
            <person name="Fedrigo O."/>
            <person name="Jarvis E.D."/>
            <person name="Hiller M."/>
            <person name="Vernes S.C."/>
            <person name="Myers E.W."/>
            <person name="Teeling E.C."/>
        </authorList>
    </citation>
    <scope>NUCLEOTIDE SEQUENCE [LARGE SCALE GENOMIC DNA]</scope>
    <source>
        <strain evidence="1">MPipKuh1</strain>
        <tissue evidence="1">Flight muscle</tissue>
    </source>
</reference>
<organism evidence="1 2">
    <name type="scientific">Pipistrellus kuhlii</name>
    <name type="common">Kuhl's pipistrelle</name>
    <dbReference type="NCBI Taxonomy" id="59472"/>
    <lineage>
        <taxon>Eukaryota</taxon>
        <taxon>Metazoa</taxon>
        <taxon>Chordata</taxon>
        <taxon>Craniata</taxon>
        <taxon>Vertebrata</taxon>
        <taxon>Euteleostomi</taxon>
        <taxon>Mammalia</taxon>
        <taxon>Eutheria</taxon>
        <taxon>Laurasiatheria</taxon>
        <taxon>Chiroptera</taxon>
        <taxon>Yangochiroptera</taxon>
        <taxon>Vespertilionidae</taxon>
        <taxon>Pipistrellus</taxon>
    </lineage>
</organism>
<dbReference type="EMBL" id="JACAGB010000010">
    <property type="protein sequence ID" value="KAF6337978.1"/>
    <property type="molecule type" value="Genomic_DNA"/>
</dbReference>
<gene>
    <name evidence="1" type="ORF">mPipKuh1_004142</name>
</gene>
<name>A0A7J7WL60_PIPKU</name>
<protein>
    <submittedName>
        <fullName evidence="1">Dynein cytoplasmic 1 intermediate chain 1</fullName>
    </submittedName>
</protein>
<evidence type="ECO:0000313" key="1">
    <source>
        <dbReference type="EMBL" id="KAF6337978.1"/>
    </source>
</evidence>
<comment type="caution">
    <text evidence="1">The sequence shown here is derived from an EMBL/GenBank/DDBJ whole genome shotgun (WGS) entry which is preliminary data.</text>
</comment>
<evidence type="ECO:0000313" key="2">
    <source>
        <dbReference type="Proteomes" id="UP000558488"/>
    </source>
</evidence>
<proteinExistence type="predicted"/>
<sequence>MLESLRCPTTMNGPDLPGPSWRSVLTELTARRKAPWSWLPSGSEPPHPQVLLLEFSLHSPPSHRNLCPFSISVAVTFWVPYRASFALNLSHPGSTNLKFTRAFLSLYFCLEIKGRGWGGGGTFTGLVVAFQLLSSCI</sequence>
<dbReference type="AlphaFoldDB" id="A0A7J7WL60"/>
<keyword evidence="2" id="KW-1185">Reference proteome</keyword>